<protein>
    <recommendedName>
        <fullName evidence="2">GWxTD domain-containing protein</fullName>
    </recommendedName>
</protein>
<proteinExistence type="predicted"/>
<sequence>MRFLLFVLISLFSLSSSAQLDAYLDGKYFMTPEGPIYETYLEIYASTVKFKKKSGEDPVCSVEVTQILKKGDSIVHYYKEVLTKASIGSDSVVENLMQVKRFPVQNNEIYSVEVSIQDLYANTETQTVEREVIPHFSELSCEVSDIVLLSSFAETTEPNVLSKSGYDLLPLLTDFFTPEYEKIAYYFEYYNTDKEFGDEKFLARHYIRNKKSGQIAGNFLKQKIYKAESIIPVLHYFDIGSLPSGDYELVAEVRDQENKVIIEKKLSFTRLNLRVDVSEKHLKDVSYAGTFAEELPADSLDEFIYCLIPIVSGQEDVVIDHKVKNFSDTMKRRFIYSFWYNFNPDKPAKAWLDYKEQVKQADKMFGTSVKEGYETDRGRVFLKYGAPNTVTDRPNEPSSYPYQIWHYYKIGKFNNKRFVFYQPDLVTNDYELLHSDLQGELSNVNWQVVLNKRNSPNGTVDQGGSNYDHWGSNTNTLFTNP</sequence>
<evidence type="ECO:0000313" key="3">
    <source>
        <dbReference type="EMBL" id="CAG5081148.1"/>
    </source>
</evidence>
<dbReference type="EMBL" id="OU015584">
    <property type="protein sequence ID" value="CAG5081148.1"/>
    <property type="molecule type" value="Genomic_DNA"/>
</dbReference>
<evidence type="ECO:0000259" key="2">
    <source>
        <dbReference type="Pfam" id="PF20094"/>
    </source>
</evidence>
<keyword evidence="4" id="KW-1185">Reference proteome</keyword>
<dbReference type="AlphaFoldDB" id="A0A916NBL0"/>
<dbReference type="RefSeq" id="WP_258541750.1">
    <property type="nucleotide sequence ID" value="NZ_OU015584.1"/>
</dbReference>
<feature type="chain" id="PRO_5037113469" description="GWxTD domain-containing protein" evidence="1">
    <location>
        <begin position="19"/>
        <end position="481"/>
    </location>
</feature>
<feature type="signal peptide" evidence="1">
    <location>
        <begin position="1"/>
        <end position="18"/>
    </location>
</feature>
<dbReference type="Proteomes" id="UP000683507">
    <property type="component" value="Chromosome"/>
</dbReference>
<name>A0A916NBL0_9FLAO</name>
<reference evidence="3" key="1">
    <citation type="submission" date="2021-04" db="EMBL/GenBank/DDBJ databases">
        <authorList>
            <person name="Rodrigo-Torres L."/>
            <person name="Arahal R. D."/>
            <person name="Lucena T."/>
        </authorList>
    </citation>
    <scope>NUCLEOTIDE SEQUENCE</scope>
    <source>
        <strain evidence="3">AS29M-1</strain>
    </source>
</reference>
<dbReference type="NCBIfam" id="TIGR04514">
    <property type="entry name" value="GWxTD_dom"/>
    <property type="match status" value="1"/>
</dbReference>
<dbReference type="InterPro" id="IPR030959">
    <property type="entry name" value="GWxTD_dom"/>
</dbReference>
<evidence type="ECO:0000313" key="4">
    <source>
        <dbReference type="Proteomes" id="UP000683507"/>
    </source>
</evidence>
<keyword evidence="1" id="KW-0732">Signal</keyword>
<dbReference type="KEGG" id="ptan:CRYO30217_01549"/>
<evidence type="ECO:0000256" key="1">
    <source>
        <dbReference type="SAM" id="SignalP"/>
    </source>
</evidence>
<accession>A0A916NBL0</accession>
<dbReference type="Pfam" id="PF20094">
    <property type="entry name" value="GWxTD_dom"/>
    <property type="match status" value="1"/>
</dbReference>
<organism evidence="3 4">
    <name type="scientific">Parvicella tangerina</name>
    <dbReference type="NCBI Taxonomy" id="2829795"/>
    <lineage>
        <taxon>Bacteria</taxon>
        <taxon>Pseudomonadati</taxon>
        <taxon>Bacteroidota</taxon>
        <taxon>Flavobacteriia</taxon>
        <taxon>Flavobacteriales</taxon>
        <taxon>Parvicellaceae</taxon>
        <taxon>Parvicella</taxon>
    </lineage>
</organism>
<gene>
    <name evidence="3" type="ORF">CRYO30217_01549</name>
</gene>
<feature type="domain" description="GWxTD" evidence="2">
    <location>
        <begin position="329"/>
        <end position="435"/>
    </location>
</feature>